<dbReference type="CDD" id="cd17536">
    <property type="entry name" value="REC_YesN-like"/>
    <property type="match status" value="1"/>
</dbReference>
<dbReference type="InterPro" id="IPR018062">
    <property type="entry name" value="HTH_AraC-typ_CS"/>
</dbReference>
<dbReference type="PROSITE" id="PS50110">
    <property type="entry name" value="RESPONSE_REGULATORY"/>
    <property type="match status" value="1"/>
</dbReference>
<feature type="domain" description="Response regulatory" evidence="5">
    <location>
        <begin position="2"/>
        <end position="120"/>
    </location>
</feature>
<dbReference type="GO" id="GO:0043565">
    <property type="term" value="F:sequence-specific DNA binding"/>
    <property type="evidence" value="ECO:0007669"/>
    <property type="project" value="InterPro"/>
</dbReference>
<keyword evidence="1" id="KW-0805">Transcription regulation</keyword>
<reference evidence="6" key="1">
    <citation type="submission" date="2019-08" db="EMBL/GenBank/DDBJ databases">
        <authorList>
            <person name="Kucharzyk K."/>
            <person name="Murdoch R.W."/>
            <person name="Higgins S."/>
            <person name="Loffler F."/>
        </authorList>
    </citation>
    <scope>NUCLEOTIDE SEQUENCE</scope>
</reference>
<dbReference type="PANTHER" id="PTHR43280:SF2">
    <property type="entry name" value="HTH-TYPE TRANSCRIPTIONAL REGULATOR EXSA"/>
    <property type="match status" value="1"/>
</dbReference>
<gene>
    <name evidence="6" type="primary">cheB_48</name>
    <name evidence="6" type="ORF">SDC9_92247</name>
</gene>
<dbReference type="InterPro" id="IPR011006">
    <property type="entry name" value="CheY-like_superfamily"/>
</dbReference>
<evidence type="ECO:0000256" key="2">
    <source>
        <dbReference type="ARBA" id="ARBA00023125"/>
    </source>
</evidence>
<dbReference type="PROSITE" id="PS01124">
    <property type="entry name" value="HTH_ARAC_FAMILY_2"/>
    <property type="match status" value="1"/>
</dbReference>
<name>A0A644ZX66_9ZZZZ</name>
<dbReference type="PROSITE" id="PS00041">
    <property type="entry name" value="HTH_ARAC_FAMILY_1"/>
    <property type="match status" value="1"/>
</dbReference>
<dbReference type="GO" id="GO:0000160">
    <property type="term" value="P:phosphorelay signal transduction system"/>
    <property type="evidence" value="ECO:0007669"/>
    <property type="project" value="InterPro"/>
</dbReference>
<keyword evidence="6" id="KW-0378">Hydrolase</keyword>
<protein>
    <submittedName>
        <fullName evidence="6">Chemotaxis response regulator protein-glutamate methylesterase</fullName>
        <ecNumber evidence="6">3.1.1.61</ecNumber>
    </submittedName>
</protein>
<dbReference type="SUPFAM" id="SSF52172">
    <property type="entry name" value="CheY-like"/>
    <property type="match status" value="1"/>
</dbReference>
<organism evidence="6">
    <name type="scientific">bioreactor metagenome</name>
    <dbReference type="NCBI Taxonomy" id="1076179"/>
    <lineage>
        <taxon>unclassified sequences</taxon>
        <taxon>metagenomes</taxon>
        <taxon>ecological metagenomes</taxon>
    </lineage>
</organism>
<dbReference type="InterPro" id="IPR018060">
    <property type="entry name" value="HTH_AraC"/>
</dbReference>
<dbReference type="SMART" id="SM00342">
    <property type="entry name" value="HTH_ARAC"/>
    <property type="match status" value="1"/>
</dbReference>
<feature type="domain" description="HTH araC/xylS-type" evidence="4">
    <location>
        <begin position="389"/>
        <end position="486"/>
    </location>
</feature>
<evidence type="ECO:0000313" key="6">
    <source>
        <dbReference type="EMBL" id="MPM45559.1"/>
    </source>
</evidence>
<comment type="caution">
    <text evidence="6">The sequence shown here is derived from an EMBL/GenBank/DDBJ whole genome shotgun (WGS) entry which is preliminary data.</text>
</comment>
<dbReference type="Gene3D" id="3.40.50.2300">
    <property type="match status" value="1"/>
</dbReference>
<dbReference type="Gene3D" id="1.10.10.60">
    <property type="entry name" value="Homeodomain-like"/>
    <property type="match status" value="2"/>
</dbReference>
<dbReference type="EMBL" id="VSSQ01010924">
    <property type="protein sequence ID" value="MPM45559.1"/>
    <property type="molecule type" value="Genomic_DNA"/>
</dbReference>
<accession>A0A644ZX66</accession>
<dbReference type="InterPro" id="IPR001789">
    <property type="entry name" value="Sig_transdc_resp-reg_receiver"/>
</dbReference>
<dbReference type="Pfam" id="PF00072">
    <property type="entry name" value="Response_reg"/>
    <property type="match status" value="1"/>
</dbReference>
<keyword evidence="2" id="KW-0238">DNA-binding</keyword>
<keyword evidence="3" id="KW-0804">Transcription</keyword>
<evidence type="ECO:0000259" key="5">
    <source>
        <dbReference type="PROSITE" id="PS50110"/>
    </source>
</evidence>
<evidence type="ECO:0000256" key="3">
    <source>
        <dbReference type="ARBA" id="ARBA00023163"/>
    </source>
</evidence>
<dbReference type="PANTHER" id="PTHR43280">
    <property type="entry name" value="ARAC-FAMILY TRANSCRIPTIONAL REGULATOR"/>
    <property type="match status" value="1"/>
</dbReference>
<dbReference type="GO" id="GO:0003700">
    <property type="term" value="F:DNA-binding transcription factor activity"/>
    <property type="evidence" value="ECO:0007669"/>
    <property type="project" value="InterPro"/>
</dbReference>
<sequence>MTILIVEDELIEQQALTKILLQLYPSKQLDIHYANDGQTAVGMARSIPVDIILLDIQLPIFSGLEAARRIRSCNETVEIVMITAYSKFEYAQQAVKNNTFDYIVKPYSIKTIQTMMDRLFEKIEQKLRKSRQIEENQRLKALLQHEFLQKLYLGSEFSDEQIAEYTEYLDLAPCAYLLCVHMVQSGQTALSKYLPSLQASFDVSFYSASFQSQSLCLLFAEQTETLQAAKSRLASKRVTGPVVFSDIQSDWKLLSREYKSLMARLPVDLQSSSSSSELLIFKMADAVLSKDEKHLMEFAQELLLGPEARDCNELEMRHFLLAIVHKIMVQVYSISEVQVSQLYREIGYPIQQEVGGGLQQAKHEFITCLTRFFDYFQANLTSGNERLLPQVKHRIAEQYAKAISLEGLSSEIGLSPSYLSRLFKSQEGINLKDYILNIRVDKAKQALLEGKTVEQAGSETGFSDPAYFTKCFKRVVGLTPREYVQEKKRLS</sequence>
<evidence type="ECO:0000256" key="1">
    <source>
        <dbReference type="ARBA" id="ARBA00023015"/>
    </source>
</evidence>
<dbReference type="Pfam" id="PF12833">
    <property type="entry name" value="HTH_18"/>
    <property type="match status" value="1"/>
</dbReference>
<dbReference type="GO" id="GO:0008984">
    <property type="term" value="F:protein-glutamate methylesterase activity"/>
    <property type="evidence" value="ECO:0007669"/>
    <property type="project" value="UniProtKB-EC"/>
</dbReference>
<dbReference type="AlphaFoldDB" id="A0A644ZX66"/>
<dbReference type="InterPro" id="IPR009057">
    <property type="entry name" value="Homeodomain-like_sf"/>
</dbReference>
<proteinExistence type="predicted"/>
<dbReference type="EC" id="3.1.1.61" evidence="6"/>
<dbReference type="SMART" id="SM00448">
    <property type="entry name" value="REC"/>
    <property type="match status" value="1"/>
</dbReference>
<evidence type="ECO:0000259" key="4">
    <source>
        <dbReference type="PROSITE" id="PS01124"/>
    </source>
</evidence>
<dbReference type="SUPFAM" id="SSF46689">
    <property type="entry name" value="Homeodomain-like"/>
    <property type="match status" value="2"/>
</dbReference>